<dbReference type="PANTHER" id="PTHR48021:SF39">
    <property type="entry name" value="MAJOR FACILITATOR SUPERFAMILY (MFS) PROFILE DOMAIN-CONTAINING PROTEIN"/>
    <property type="match status" value="1"/>
</dbReference>
<feature type="transmembrane region" description="Helical" evidence="5">
    <location>
        <begin position="1448"/>
        <end position="1470"/>
    </location>
</feature>
<dbReference type="InterPro" id="IPR005828">
    <property type="entry name" value="MFS_sugar_transport-like"/>
</dbReference>
<feature type="transmembrane region" description="Helical" evidence="5">
    <location>
        <begin position="1254"/>
        <end position="1276"/>
    </location>
</feature>
<name>A0A6G0TFX7_APHGL</name>
<organism evidence="7 8">
    <name type="scientific">Aphis glycines</name>
    <name type="common">Soybean aphid</name>
    <dbReference type="NCBI Taxonomy" id="307491"/>
    <lineage>
        <taxon>Eukaryota</taxon>
        <taxon>Metazoa</taxon>
        <taxon>Ecdysozoa</taxon>
        <taxon>Arthropoda</taxon>
        <taxon>Hexapoda</taxon>
        <taxon>Insecta</taxon>
        <taxon>Pterygota</taxon>
        <taxon>Neoptera</taxon>
        <taxon>Paraneoptera</taxon>
        <taxon>Hemiptera</taxon>
        <taxon>Sternorrhyncha</taxon>
        <taxon>Aphidomorpha</taxon>
        <taxon>Aphidoidea</taxon>
        <taxon>Aphididae</taxon>
        <taxon>Aphidini</taxon>
        <taxon>Aphis</taxon>
        <taxon>Aphis</taxon>
    </lineage>
</organism>
<keyword evidence="8" id="KW-1185">Reference proteome</keyword>
<keyword evidence="3 5" id="KW-1133">Transmembrane helix</keyword>
<keyword evidence="4 5" id="KW-0472">Membrane</keyword>
<dbReference type="InterPro" id="IPR036259">
    <property type="entry name" value="MFS_trans_sf"/>
</dbReference>
<dbReference type="GO" id="GO:0016020">
    <property type="term" value="C:membrane"/>
    <property type="evidence" value="ECO:0007669"/>
    <property type="project" value="UniProtKB-SubCell"/>
</dbReference>
<feature type="transmembrane region" description="Helical" evidence="5">
    <location>
        <begin position="1508"/>
        <end position="1532"/>
    </location>
</feature>
<feature type="transmembrane region" description="Helical" evidence="5">
    <location>
        <begin position="1413"/>
        <end position="1436"/>
    </location>
</feature>
<feature type="transmembrane region" description="Helical" evidence="5">
    <location>
        <begin position="1974"/>
        <end position="1998"/>
    </location>
</feature>
<feature type="transmembrane region" description="Helical" evidence="5">
    <location>
        <begin position="1945"/>
        <end position="1967"/>
    </location>
</feature>
<proteinExistence type="predicted"/>
<sequence length="2112" mass="237148">MICTDIVFETEKICQSPILRLSIARNDEINNSLASLVIKLKHVISKKYNWYDVLSLLTSEGFELLLTYLQLSAPTFLWITIIHILLWNLIFSETEGIELNGAEDLLLNSFRDRVRYSTHICDRLNNSPPPLVAYHNNEELLSSPDSDVNLENPGLIKDLTKGVNPVKRHVSLRCYNHHTQENNEPNNQDPSVISEWQMKSTPVNDASGADFSAVQKPKVLDLKKIDINLHKVIHQEPLHSAVPHLQKVNLIGENSKHSMPQLNLQDKTNKIKSLISAPQHKYTDIKPDQLFNENLHNKLVQPSLTFPLPSKFIKSPITHSLSRPTEIHNTNVDTVVLTTENYQQSNPSKLIPHNIPNKNFYQKDSIVEKKPLLSLSSIQINKPKPVEVSDDKRVPPIAYRPTSPQYIQIPEIKPLLIPIFVRKDVSISPQSERPQANIDLLSHPKIIKNGITESTAQPILIEKEVPVSLQHKKKPGLIDWFLSTKVKTSDAELTHKPVLIEKEGSIYFPNKKQQELIDLSSSTPLIKAPDAEIVYKPNTIEKEVSISESNNQKQPIIDLSPQTPQFVNTPDKESLYQATPGQPIIPINAPYEQKQSLINLPSLSQVTETFNSESTSQIVPIQKEVSTSATYGQPQPSFDFSPPPIFQQLKINKEISIPLPPQQQRIVAPLELINSFNPKLISQKKSALYDQQKPIVLPSPPPLIKTTTTSAINKLNTNDLYSSRISDDQKNYLPYFFCEAGFFRYALDTYRYLNLSHEEPMLETNIHFNGLGFRNGVSILSLVLNIRDIGPSGLFINKDLLSNFGPVQVISNIRPTPTDIGFIRNISLTTAFEYTARSNIVSVTGVLLSESRARASSNIFSCTSGFDDKWYSPKQQDITVSIPANKVSTVIPTTSFLQYRTVYIVSCFDQFRTFRIRVPFFVFEPLKSFIECDIAIVLQCCICLVYSICTFVMPNDYVFPGTCLLSDKASQCLPTRQEQCLLEQPDRTDGVSSIHCDVIGQICTYRTPGSIGKGCQLALTKNVVLEIKVPRCACLGNRPQTAAEIGNIIIKLLLWAHACAVQCCRYTHDKIIKTIRRMQFVPRSQNLLQCLSSDCLLHQYDVAKEILNEISKLRSHFPHHILIIFGNMKWPTFSMKSNTNNFSYGINSTIAQIVALTTSYLFSMKVGIDMMTPTIIIGAVTDKRNNTGYNPLSDISEEQTSWIGSLIYLFPPVGSVVVSFVQDRFGHRACMMVSNVSHLLSVAMLLLSEGPAGLYASSALMGFNVGFVTSFSLSYCGEVCEPKLRGTLTAVLNLFYFAGYLCITMLYAVTADWRISVLYTATLSLVNAVLLFKTPDSPMWLMSRGRTDEAKSTFNKLRGSVGEEKCAVEFRDMVRYTSEMNLKNLPIDGEKQEMSSIKDSLHRFIEPETMKPLRLLMIMIFFTNLLSGIPYTPYLISVFDTFQVSFHPAWATTMYTAFGVAGNVLTICSINKLGKRFLALCTMATCSVCYLSIGIVGNVLPSSPVTSWIKIILFFMSTFFSSMGIMPIIWILMCEIFPMRSKNVGAGLSSATYFILSFLMTKFYLDLEMITGFYNTFVLFGSLGLIGLMYLHFQLPETENKTLNEISEHFKSKDTKVDYYSVKKIRIEFLGCSAFVRVTTIQMKQGGVDFGYGIKSTLVQCLVLTTTYFLNVQQGIDVMMPTIIIGALKREGDNTVPGITDEQISWIGSLVYLSPPIGSLFLSLVQTRLGHRICMALTNLIQLSSVLVVVLFPITVSSLYACSMLMGLSTGFATGLSISYSGEVCEPKLRGSLTSALNVFYFVGFFFVSTTYAITESWKKSLIITVAVPLANMLALSMTPDSPMWLLSRGKIDKARKILMKLRGCVSEEKCAPEFQEMVQYVSLSAKSEEAKKKPSFLGSFSHPGLWNPLKLMLIYIFFSNIMSGVPYAPYLMNVFSSFNTQVEPAWAMSAYPAFSIIGNVFTILLVHRLGKRYLVLSTITVCSLSYILIGFIGQFYGDTEYTSWAKLALFFWSTLSSSLGVMPIGWILMSEVFPMKSKNLGCSICSAVYFFLSFFMTKFYMDLEKLIGFYNTFFLFGGIGIVGLVYFYFCLPETENKTLKEIAEHFKLEPV</sequence>
<evidence type="ECO:0000256" key="2">
    <source>
        <dbReference type="ARBA" id="ARBA00022692"/>
    </source>
</evidence>
<dbReference type="Gene3D" id="1.20.1250.20">
    <property type="entry name" value="MFS general substrate transporter like domains"/>
    <property type="match status" value="2"/>
</dbReference>
<accession>A0A6G0TFX7</accession>
<reference evidence="7 8" key="1">
    <citation type="submission" date="2019-08" db="EMBL/GenBank/DDBJ databases">
        <title>The genome of the soybean aphid Biotype 1, its phylome, world population structure and adaptation to the North American continent.</title>
        <authorList>
            <person name="Giordano R."/>
            <person name="Donthu R.K."/>
            <person name="Hernandez A.G."/>
            <person name="Wright C.L."/>
            <person name="Zimin A.V."/>
        </authorList>
    </citation>
    <scope>NUCLEOTIDE SEQUENCE [LARGE SCALE GENOMIC DNA]</scope>
    <source>
        <tissue evidence="7">Whole aphids</tissue>
    </source>
</reference>
<evidence type="ECO:0000256" key="1">
    <source>
        <dbReference type="ARBA" id="ARBA00004141"/>
    </source>
</evidence>
<keyword evidence="2 5" id="KW-0812">Transmembrane</keyword>
<protein>
    <recommendedName>
        <fullName evidence="6">Major facilitator superfamily (MFS) profile domain-containing protein</fullName>
    </recommendedName>
</protein>
<gene>
    <name evidence="7" type="ORF">AGLY_010489</name>
</gene>
<dbReference type="PROSITE" id="PS00217">
    <property type="entry name" value="SUGAR_TRANSPORT_2"/>
    <property type="match status" value="2"/>
</dbReference>
<evidence type="ECO:0000259" key="6">
    <source>
        <dbReference type="PROSITE" id="PS50850"/>
    </source>
</evidence>
<evidence type="ECO:0000256" key="4">
    <source>
        <dbReference type="ARBA" id="ARBA00023136"/>
    </source>
</evidence>
<dbReference type="Pfam" id="PF00083">
    <property type="entry name" value="Sugar_tr"/>
    <property type="match status" value="2"/>
</dbReference>
<dbReference type="InterPro" id="IPR020846">
    <property type="entry name" value="MFS_dom"/>
</dbReference>
<dbReference type="GO" id="GO:0022857">
    <property type="term" value="F:transmembrane transporter activity"/>
    <property type="evidence" value="ECO:0007669"/>
    <property type="project" value="InterPro"/>
</dbReference>
<dbReference type="PANTHER" id="PTHR48021">
    <property type="match status" value="1"/>
</dbReference>
<dbReference type="InterPro" id="IPR005829">
    <property type="entry name" value="Sugar_transporter_CS"/>
</dbReference>
<dbReference type="Proteomes" id="UP000475862">
    <property type="component" value="Unassembled WGS sequence"/>
</dbReference>
<feature type="transmembrane region" description="Helical" evidence="5">
    <location>
        <begin position="1912"/>
        <end position="1933"/>
    </location>
</feature>
<dbReference type="OrthoDB" id="6133115at2759"/>
<feature type="domain" description="Major facilitator superfamily (MFS) profile" evidence="6">
    <location>
        <begin position="1151"/>
        <end position="1599"/>
    </location>
</feature>
<dbReference type="SUPFAM" id="SSF103473">
    <property type="entry name" value="MFS general substrate transporter"/>
    <property type="match status" value="2"/>
</dbReference>
<feature type="transmembrane region" description="Helical" evidence="5">
    <location>
        <begin position="1315"/>
        <end position="1332"/>
    </location>
</feature>
<evidence type="ECO:0000313" key="7">
    <source>
        <dbReference type="EMBL" id="KAE9531283.1"/>
    </source>
</evidence>
<dbReference type="InterPro" id="IPR050549">
    <property type="entry name" value="MFS_Trehalose_Transporter"/>
</dbReference>
<feature type="transmembrane region" description="Helical" evidence="5">
    <location>
        <begin position="1477"/>
        <end position="1496"/>
    </location>
</feature>
<dbReference type="EMBL" id="VYZN01000041">
    <property type="protein sequence ID" value="KAE9531283.1"/>
    <property type="molecule type" value="Genomic_DNA"/>
</dbReference>
<feature type="transmembrane region" description="Helical" evidence="5">
    <location>
        <begin position="1288"/>
        <end position="1309"/>
    </location>
</feature>
<feature type="transmembrane region" description="Helical" evidence="5">
    <location>
        <begin position="2010"/>
        <end position="2029"/>
    </location>
</feature>
<comment type="subcellular location">
    <subcellularLocation>
        <location evidence="1">Membrane</location>
        <topology evidence="1">Multi-pass membrane protein</topology>
    </subcellularLocation>
</comment>
<feature type="transmembrane region" description="Helical" evidence="5">
    <location>
        <begin position="2068"/>
        <end position="2092"/>
    </location>
</feature>
<evidence type="ECO:0000313" key="8">
    <source>
        <dbReference type="Proteomes" id="UP000475862"/>
    </source>
</evidence>
<evidence type="ECO:0000256" key="5">
    <source>
        <dbReference type="SAM" id="Phobius"/>
    </source>
</evidence>
<feature type="domain" description="Major facilitator superfamily (MFS) profile" evidence="6">
    <location>
        <begin position="1663"/>
        <end position="2096"/>
    </location>
</feature>
<feature type="transmembrane region" description="Helical" evidence="5">
    <location>
        <begin position="1544"/>
        <end position="1565"/>
    </location>
</feature>
<feature type="transmembrane region" description="Helical" evidence="5">
    <location>
        <begin position="1793"/>
        <end position="1815"/>
    </location>
</feature>
<feature type="transmembrane region" description="Helical" evidence="5">
    <location>
        <begin position="1571"/>
        <end position="1591"/>
    </location>
</feature>
<feature type="transmembrane region" description="Helical" evidence="5">
    <location>
        <begin position="2041"/>
        <end position="2062"/>
    </location>
</feature>
<evidence type="ECO:0000256" key="3">
    <source>
        <dbReference type="ARBA" id="ARBA00022989"/>
    </source>
</evidence>
<comment type="caution">
    <text evidence="7">The sequence shown here is derived from an EMBL/GenBank/DDBJ whole genome shotgun (WGS) entry which is preliminary data.</text>
</comment>
<dbReference type="PROSITE" id="PS50850">
    <property type="entry name" value="MFS"/>
    <property type="match status" value="2"/>
</dbReference>